<accession>A0ABR0BAD9</accession>
<keyword evidence="2" id="KW-1185">Reference proteome</keyword>
<gene>
    <name evidence="1" type="ORF">OUZ56_033173</name>
</gene>
<evidence type="ECO:0000313" key="1">
    <source>
        <dbReference type="EMBL" id="KAK4045549.1"/>
    </source>
</evidence>
<name>A0ABR0BAD9_9CRUS</name>
<dbReference type="EMBL" id="JAOYFB010000044">
    <property type="protein sequence ID" value="KAK4045549.1"/>
    <property type="molecule type" value="Genomic_DNA"/>
</dbReference>
<proteinExistence type="predicted"/>
<sequence length="323" mass="36775">MVTNGFLVLLGRARAAGWRQIEGGCLRHVEIVGVHHRDVPDLRRREGGHELGRTDDDHSKLLGGELPVLDSGRNLPTHRREVCELLVVHRLDAPRALQIRDFRRSKTFNFLKDCREGRRQLGTSHRRSEHDWRWEMFRTKGLVRTIGCPLLGPKVLKETGSGPPCERGAEQLQCGAIGVVKGHAGRKDRHRREQCRLRRAVVDEENFRRPLMPKIRGFRRRRRSGALPVAESLLEECQPLVLFNVAGHDQQRTGRGEQSASSRFEVIQRELTSRQIVGGPRTIRRKNSGDRVAGNRVWGDRRDQLVGMGTSLVPIQLRFGKAL</sequence>
<evidence type="ECO:0000313" key="2">
    <source>
        <dbReference type="Proteomes" id="UP001234178"/>
    </source>
</evidence>
<protein>
    <submittedName>
        <fullName evidence="1">Uncharacterized protein</fullName>
    </submittedName>
</protein>
<comment type="caution">
    <text evidence="1">The sequence shown here is derived from an EMBL/GenBank/DDBJ whole genome shotgun (WGS) entry which is preliminary data.</text>
</comment>
<reference evidence="1 2" key="1">
    <citation type="journal article" date="2023" name="Nucleic Acids Res.">
        <title>The hologenome of Daphnia magna reveals possible DNA methylation and microbiome-mediated evolution of the host genome.</title>
        <authorList>
            <person name="Chaturvedi A."/>
            <person name="Li X."/>
            <person name="Dhandapani V."/>
            <person name="Marshall H."/>
            <person name="Kissane S."/>
            <person name="Cuenca-Cambronero M."/>
            <person name="Asole G."/>
            <person name="Calvet F."/>
            <person name="Ruiz-Romero M."/>
            <person name="Marangio P."/>
            <person name="Guigo R."/>
            <person name="Rago D."/>
            <person name="Mirbahai L."/>
            <person name="Eastwood N."/>
            <person name="Colbourne J.K."/>
            <person name="Zhou J."/>
            <person name="Mallon E."/>
            <person name="Orsini L."/>
        </authorList>
    </citation>
    <scope>NUCLEOTIDE SEQUENCE [LARGE SCALE GENOMIC DNA]</scope>
    <source>
        <strain evidence="1">LRV0_1</strain>
    </source>
</reference>
<dbReference type="Proteomes" id="UP001234178">
    <property type="component" value="Unassembled WGS sequence"/>
</dbReference>
<organism evidence="1 2">
    <name type="scientific">Daphnia magna</name>
    <dbReference type="NCBI Taxonomy" id="35525"/>
    <lineage>
        <taxon>Eukaryota</taxon>
        <taxon>Metazoa</taxon>
        <taxon>Ecdysozoa</taxon>
        <taxon>Arthropoda</taxon>
        <taxon>Crustacea</taxon>
        <taxon>Branchiopoda</taxon>
        <taxon>Diplostraca</taxon>
        <taxon>Cladocera</taxon>
        <taxon>Anomopoda</taxon>
        <taxon>Daphniidae</taxon>
        <taxon>Daphnia</taxon>
    </lineage>
</organism>